<dbReference type="PANTHER" id="PTHR10285">
    <property type="entry name" value="URIDINE KINASE"/>
    <property type="match status" value="1"/>
</dbReference>
<protein>
    <submittedName>
        <fullName evidence="1">p-loop containing nucleoside triphosphate hydrolase protein</fullName>
    </submittedName>
</protein>
<gene>
    <name evidence="1" type="ORF">DL89DRAFT_23818</name>
</gene>
<evidence type="ECO:0000313" key="1">
    <source>
        <dbReference type="EMBL" id="ORX74862.1"/>
    </source>
</evidence>
<dbReference type="Proteomes" id="UP000193922">
    <property type="component" value="Unassembled WGS sequence"/>
</dbReference>
<keyword evidence="1" id="KW-0378">Hydrolase</keyword>
<organism evidence="1 2">
    <name type="scientific">Linderina pennispora</name>
    <dbReference type="NCBI Taxonomy" id="61395"/>
    <lineage>
        <taxon>Eukaryota</taxon>
        <taxon>Fungi</taxon>
        <taxon>Fungi incertae sedis</taxon>
        <taxon>Zoopagomycota</taxon>
        <taxon>Kickxellomycotina</taxon>
        <taxon>Kickxellomycetes</taxon>
        <taxon>Kickxellales</taxon>
        <taxon>Kickxellaceae</taxon>
        <taxon>Linderina</taxon>
    </lineage>
</organism>
<comment type="caution">
    <text evidence="1">The sequence shown here is derived from an EMBL/GenBank/DDBJ whole genome shotgun (WGS) entry which is preliminary data.</text>
</comment>
<dbReference type="InterPro" id="IPR027417">
    <property type="entry name" value="P-loop_NTPase"/>
</dbReference>
<dbReference type="RefSeq" id="XP_040748073.1">
    <property type="nucleotide sequence ID" value="XM_040884984.1"/>
</dbReference>
<dbReference type="AlphaFoldDB" id="A0A1Y1WN19"/>
<dbReference type="SUPFAM" id="SSF52540">
    <property type="entry name" value="P-loop containing nucleoside triphosphate hydrolases"/>
    <property type="match status" value="1"/>
</dbReference>
<dbReference type="OrthoDB" id="347435at2759"/>
<dbReference type="GO" id="GO:0016787">
    <property type="term" value="F:hydrolase activity"/>
    <property type="evidence" value="ECO:0007669"/>
    <property type="project" value="UniProtKB-KW"/>
</dbReference>
<proteinExistence type="predicted"/>
<dbReference type="EMBL" id="MCFD01000001">
    <property type="protein sequence ID" value="ORX74862.1"/>
    <property type="molecule type" value="Genomic_DNA"/>
</dbReference>
<dbReference type="STRING" id="61395.A0A1Y1WN19"/>
<reference evidence="1 2" key="1">
    <citation type="submission" date="2016-07" db="EMBL/GenBank/DDBJ databases">
        <title>Pervasive Adenine N6-methylation of Active Genes in Fungi.</title>
        <authorList>
            <consortium name="DOE Joint Genome Institute"/>
            <person name="Mondo S.J."/>
            <person name="Dannebaum R.O."/>
            <person name="Kuo R.C."/>
            <person name="Labutti K."/>
            <person name="Haridas S."/>
            <person name="Kuo A."/>
            <person name="Salamov A."/>
            <person name="Ahrendt S.R."/>
            <person name="Lipzen A."/>
            <person name="Sullivan W."/>
            <person name="Andreopoulos W.B."/>
            <person name="Clum A."/>
            <person name="Lindquist E."/>
            <person name="Daum C."/>
            <person name="Ramamoorthy G.K."/>
            <person name="Gryganskyi A."/>
            <person name="Culley D."/>
            <person name="Magnuson J.K."/>
            <person name="James T.Y."/>
            <person name="O'Malley M.A."/>
            <person name="Stajich J.E."/>
            <person name="Spatafora J.W."/>
            <person name="Visel A."/>
            <person name="Grigoriev I.V."/>
        </authorList>
    </citation>
    <scope>NUCLEOTIDE SEQUENCE [LARGE SCALE GENOMIC DNA]</scope>
    <source>
        <strain evidence="1 2">ATCC 12442</strain>
    </source>
</reference>
<name>A0A1Y1WN19_9FUNG</name>
<dbReference type="Gene3D" id="3.40.50.300">
    <property type="entry name" value="P-loop containing nucleotide triphosphate hydrolases"/>
    <property type="match status" value="1"/>
</dbReference>
<evidence type="ECO:0000313" key="2">
    <source>
        <dbReference type="Proteomes" id="UP000193922"/>
    </source>
</evidence>
<keyword evidence="2" id="KW-1185">Reference proteome</keyword>
<dbReference type="GeneID" id="63801632"/>
<accession>A0A1Y1WN19</accession>
<sequence>MLPGMSSLGKASVRDRVSKSGDFIIRKLAQKRAIPSRQPLIVGINGPQGSGKTTLVRGLVAYLQARKITTVGFSLDDLYLPYKQQEQLASQHRDNPLLRFRGQAGTHDHMLGHQTLEGLLRGQDTPIPQYDKSLNGGYGDQVDRRQWAVAKPVDVVLFEGWNLGFRMLDRMEFARFLGNVRDSDSPLFKHSRSFTDANLAEINGNLEAYETSLYTLIDAWVYMRVSNVDVVYRWRKQQEDELAASGRSSLSDTQLEDFISRFMPGYEMALDKLDKHGFVSSGLLGAPNTLRMHLDIDRNVVAFDHKL</sequence>